<keyword evidence="6 9" id="KW-1133">Transmembrane helix</keyword>
<evidence type="ECO:0000256" key="8">
    <source>
        <dbReference type="RuleBase" id="RU003755"/>
    </source>
</evidence>
<evidence type="ECO:0000313" key="11">
    <source>
        <dbReference type="EMBL" id="QCW98721.1"/>
    </source>
</evidence>
<evidence type="ECO:0000256" key="2">
    <source>
        <dbReference type="ARBA" id="ARBA00022448"/>
    </source>
</evidence>
<dbReference type="OrthoDB" id="9772725at2"/>
<keyword evidence="4 8" id="KW-0812">Transmembrane</keyword>
<dbReference type="Gene3D" id="1.20.1250.20">
    <property type="entry name" value="MFS general substrate transporter like domains"/>
    <property type="match status" value="1"/>
</dbReference>
<comment type="similarity">
    <text evidence="8">Belongs to the major facilitator superfamily. Proton-dependent oligopeptide transporter (POT/PTR) (TC 2.A.17) family.</text>
</comment>
<dbReference type="CDD" id="cd17346">
    <property type="entry name" value="MFS_DtpA_like"/>
    <property type="match status" value="1"/>
</dbReference>
<feature type="transmembrane region" description="Helical" evidence="9">
    <location>
        <begin position="290"/>
        <end position="307"/>
    </location>
</feature>
<evidence type="ECO:0000256" key="6">
    <source>
        <dbReference type="ARBA" id="ARBA00022989"/>
    </source>
</evidence>
<feature type="transmembrane region" description="Helical" evidence="9">
    <location>
        <begin position="92"/>
        <end position="109"/>
    </location>
</feature>
<dbReference type="KEGG" id="asag:FGM00_00755"/>
<feature type="transmembrane region" description="Helical" evidence="9">
    <location>
        <begin position="182"/>
        <end position="201"/>
    </location>
</feature>
<keyword evidence="3" id="KW-1003">Cell membrane</keyword>
<dbReference type="GO" id="GO:1904680">
    <property type="term" value="F:peptide transmembrane transporter activity"/>
    <property type="evidence" value="ECO:0007669"/>
    <property type="project" value="InterPro"/>
</dbReference>
<evidence type="ECO:0000256" key="3">
    <source>
        <dbReference type="ARBA" id="ARBA00022475"/>
    </source>
</evidence>
<dbReference type="InterPro" id="IPR000109">
    <property type="entry name" value="POT_fam"/>
</dbReference>
<reference evidence="11 12" key="1">
    <citation type="submission" date="2019-05" db="EMBL/GenBank/DDBJ databases">
        <title>Genome sequencing of F202Z8.</title>
        <authorList>
            <person name="Kwon Y.M."/>
        </authorList>
    </citation>
    <scope>NUCLEOTIDE SEQUENCE [LARGE SCALE GENOMIC DNA]</scope>
    <source>
        <strain evidence="11 12">F202Z8</strain>
    </source>
</reference>
<keyword evidence="5" id="KW-0653">Protein transport</keyword>
<dbReference type="PROSITE" id="PS50850">
    <property type="entry name" value="MFS"/>
    <property type="match status" value="1"/>
</dbReference>
<keyword evidence="2 8" id="KW-0813">Transport</keyword>
<dbReference type="InterPro" id="IPR020846">
    <property type="entry name" value="MFS_dom"/>
</dbReference>
<feature type="transmembrane region" description="Helical" evidence="9">
    <location>
        <begin position="32"/>
        <end position="51"/>
    </location>
</feature>
<dbReference type="GO" id="GO:0006857">
    <property type="term" value="P:oligopeptide transport"/>
    <property type="evidence" value="ECO:0007669"/>
    <property type="project" value="InterPro"/>
</dbReference>
<dbReference type="PROSITE" id="PS01023">
    <property type="entry name" value="PTR2_2"/>
    <property type="match status" value="1"/>
</dbReference>
<dbReference type="PROSITE" id="PS01022">
    <property type="entry name" value="PTR2_1"/>
    <property type="match status" value="1"/>
</dbReference>
<sequence length="500" mass="54444">MSDIINPQEGKIKFSHPKGLYVLFASEMWERFSYYGMRAILILFMTTDMAAEGLGLTTETAGAVYGLYTASVYLMTLPGGWLADNIFGQRKAVFYGGVLIMIGHLVLAIPGSPAIFFTGLGFVALGTGLLKGNISTLVGELYENEDGAKRDAGFSIFYMGINLGSFFGQIFVPLLAEYNWHLGFGLAAIGMFFGLVAYRVFAPKYLENIGMEPKVKSVPKTGKSNMSITYGIIAFIITLIFILQYFNYIDVTTATGIAEALGIIIVTITMGYFANILFNGGLSLLDKKKVFVIFILFVGIAIFWSGFEQAASSLNLFTRDFTDRFIWGWEMPAGMLQSFNSGFIIIFAPIVGALWVRLAARNINVRTPIKFAIGLILLALGFWVMVEAARVAASGAKAGMFALILTYFLHSIGELTISPVGLSATSKLSPKKYLGQMMGIWFVGAALGNLIAGLIGGNFDPENVLEMPNIFLNVVWVSVGAGLIFFAASPFIKKWMGDVT</sequence>
<organism evidence="11 12">
    <name type="scientific">Aggregatimonas sangjinii</name>
    <dbReference type="NCBI Taxonomy" id="2583587"/>
    <lineage>
        <taxon>Bacteria</taxon>
        <taxon>Pseudomonadati</taxon>
        <taxon>Bacteroidota</taxon>
        <taxon>Flavobacteriia</taxon>
        <taxon>Flavobacteriales</taxon>
        <taxon>Flavobacteriaceae</taxon>
        <taxon>Aggregatimonas</taxon>
    </lineage>
</organism>
<evidence type="ECO:0000313" key="12">
    <source>
        <dbReference type="Proteomes" id="UP000310017"/>
    </source>
</evidence>
<feature type="transmembrane region" description="Helical" evidence="9">
    <location>
        <begin position="339"/>
        <end position="356"/>
    </location>
</feature>
<dbReference type="GO" id="GO:0005886">
    <property type="term" value="C:plasma membrane"/>
    <property type="evidence" value="ECO:0007669"/>
    <property type="project" value="UniProtKB-SubCell"/>
</dbReference>
<evidence type="ECO:0000256" key="7">
    <source>
        <dbReference type="ARBA" id="ARBA00023136"/>
    </source>
</evidence>
<dbReference type="EMBL" id="CP040710">
    <property type="protein sequence ID" value="QCW98721.1"/>
    <property type="molecule type" value="Genomic_DNA"/>
</dbReference>
<evidence type="ECO:0000256" key="5">
    <source>
        <dbReference type="ARBA" id="ARBA00022856"/>
    </source>
</evidence>
<protein>
    <submittedName>
        <fullName evidence="11">Peptide MFS transporter</fullName>
    </submittedName>
</protein>
<keyword evidence="12" id="KW-1185">Reference proteome</keyword>
<feature type="transmembrane region" description="Helical" evidence="9">
    <location>
        <begin position="155"/>
        <end position="176"/>
    </location>
</feature>
<dbReference type="RefSeq" id="WP_138851076.1">
    <property type="nucleotide sequence ID" value="NZ_CP040710.1"/>
</dbReference>
<evidence type="ECO:0000259" key="10">
    <source>
        <dbReference type="PROSITE" id="PS50850"/>
    </source>
</evidence>
<dbReference type="Proteomes" id="UP000310017">
    <property type="component" value="Chromosome"/>
</dbReference>
<proteinExistence type="inferred from homology"/>
<dbReference type="Pfam" id="PF00854">
    <property type="entry name" value="PTR2"/>
    <property type="match status" value="1"/>
</dbReference>
<name>A0A5B7SKZ7_9FLAO</name>
<dbReference type="InterPro" id="IPR050171">
    <property type="entry name" value="MFS_Transporters"/>
</dbReference>
<dbReference type="NCBIfam" id="TIGR00924">
    <property type="entry name" value="yjdL_sub1_fam"/>
    <property type="match status" value="1"/>
</dbReference>
<accession>A0A5B7SKZ7</accession>
<feature type="transmembrane region" description="Helical" evidence="9">
    <location>
        <begin position="398"/>
        <end position="417"/>
    </location>
</feature>
<feature type="transmembrane region" description="Helical" evidence="9">
    <location>
        <begin position="368"/>
        <end position="386"/>
    </location>
</feature>
<keyword evidence="5" id="KW-0571">Peptide transport</keyword>
<feature type="transmembrane region" description="Helical" evidence="9">
    <location>
        <begin position="438"/>
        <end position="458"/>
    </location>
</feature>
<feature type="transmembrane region" description="Helical" evidence="9">
    <location>
        <begin position="260"/>
        <end position="278"/>
    </location>
</feature>
<evidence type="ECO:0000256" key="1">
    <source>
        <dbReference type="ARBA" id="ARBA00004651"/>
    </source>
</evidence>
<evidence type="ECO:0000256" key="9">
    <source>
        <dbReference type="SAM" id="Phobius"/>
    </source>
</evidence>
<dbReference type="PANTHER" id="PTHR23517:SF15">
    <property type="entry name" value="PROTON-DEPENDENT OLIGOPEPTIDE FAMILY TRANSPORT PROTEIN"/>
    <property type="match status" value="1"/>
</dbReference>
<dbReference type="InterPro" id="IPR005279">
    <property type="entry name" value="Dipep/tripep_permease"/>
</dbReference>
<gene>
    <name evidence="11" type="ORF">FGM00_00755</name>
</gene>
<dbReference type="InterPro" id="IPR018456">
    <property type="entry name" value="PTR2_symporter_CS"/>
</dbReference>
<feature type="transmembrane region" description="Helical" evidence="9">
    <location>
        <begin position="115"/>
        <end position="134"/>
    </location>
</feature>
<evidence type="ECO:0000256" key="4">
    <source>
        <dbReference type="ARBA" id="ARBA00022692"/>
    </source>
</evidence>
<dbReference type="AlphaFoldDB" id="A0A5B7SKZ7"/>
<feature type="domain" description="Major facilitator superfamily (MFS) profile" evidence="10">
    <location>
        <begin position="22"/>
        <end position="493"/>
    </location>
</feature>
<feature type="transmembrane region" description="Helical" evidence="9">
    <location>
        <begin position="228"/>
        <end position="248"/>
    </location>
</feature>
<dbReference type="InterPro" id="IPR036259">
    <property type="entry name" value="MFS_trans_sf"/>
</dbReference>
<feature type="transmembrane region" description="Helical" evidence="9">
    <location>
        <begin position="470"/>
        <end position="492"/>
    </location>
</feature>
<dbReference type="SUPFAM" id="SSF103473">
    <property type="entry name" value="MFS general substrate transporter"/>
    <property type="match status" value="2"/>
</dbReference>
<dbReference type="PANTHER" id="PTHR23517">
    <property type="entry name" value="RESISTANCE PROTEIN MDTM, PUTATIVE-RELATED-RELATED"/>
    <property type="match status" value="1"/>
</dbReference>
<keyword evidence="7 9" id="KW-0472">Membrane</keyword>
<comment type="subcellular location">
    <subcellularLocation>
        <location evidence="1">Cell membrane</location>
        <topology evidence="1">Multi-pass membrane protein</topology>
    </subcellularLocation>
    <subcellularLocation>
        <location evidence="8">Membrane</location>
        <topology evidence="8">Multi-pass membrane protein</topology>
    </subcellularLocation>
</comment>
<feature type="transmembrane region" description="Helical" evidence="9">
    <location>
        <begin position="63"/>
        <end position="83"/>
    </location>
</feature>